<proteinExistence type="predicted"/>
<dbReference type="EMBL" id="ACVB02000009">
    <property type="protein sequence ID" value="EEX74712.1"/>
    <property type="molecule type" value="Genomic_DNA"/>
</dbReference>
<accession>C9MXE3</accession>
<dbReference type="AlphaFoldDB" id="C9MXE3"/>
<protein>
    <submittedName>
        <fullName evidence="1">Uncharacterized protein</fullName>
    </submittedName>
</protein>
<organism evidence="1 2">
    <name type="scientific">Leptotrichia hofstadii F0254</name>
    <dbReference type="NCBI Taxonomy" id="634994"/>
    <lineage>
        <taxon>Bacteria</taxon>
        <taxon>Fusobacteriati</taxon>
        <taxon>Fusobacteriota</taxon>
        <taxon>Fusobacteriia</taxon>
        <taxon>Fusobacteriales</taxon>
        <taxon>Leptotrichiaceae</taxon>
        <taxon>Leptotrichia</taxon>
    </lineage>
</organism>
<name>C9MXE3_9FUSO</name>
<evidence type="ECO:0000313" key="1">
    <source>
        <dbReference type="EMBL" id="EEX74712.1"/>
    </source>
</evidence>
<comment type="caution">
    <text evidence="1">The sequence shown here is derived from an EMBL/GenBank/DDBJ whole genome shotgun (WGS) entry which is preliminary data.</text>
</comment>
<dbReference type="Proteomes" id="UP000006233">
    <property type="component" value="Unassembled WGS sequence"/>
</dbReference>
<evidence type="ECO:0000313" key="2">
    <source>
        <dbReference type="Proteomes" id="UP000006233"/>
    </source>
</evidence>
<reference evidence="1 2" key="1">
    <citation type="submission" date="2009-09" db="EMBL/GenBank/DDBJ databases">
        <authorList>
            <person name="Weinstock G."/>
            <person name="Sodergren E."/>
            <person name="Clifton S."/>
            <person name="Fulton L."/>
            <person name="Fulton B."/>
            <person name="Courtney L."/>
            <person name="Fronick C."/>
            <person name="Harrison M."/>
            <person name="Strong C."/>
            <person name="Farmer C."/>
            <person name="Delahaunty K."/>
            <person name="Markovic C."/>
            <person name="Hall O."/>
            <person name="Minx P."/>
            <person name="Tomlinson C."/>
            <person name="Mitreva M."/>
            <person name="Nelson J."/>
            <person name="Hou S."/>
            <person name="Wollam A."/>
            <person name="Pepin K.H."/>
            <person name="Johnson M."/>
            <person name="Bhonagiri V."/>
            <person name="Nash W.E."/>
            <person name="Warren W."/>
            <person name="Chinwalla A."/>
            <person name="Mardis E.R."/>
            <person name="Wilson R.K."/>
        </authorList>
    </citation>
    <scope>NUCLEOTIDE SEQUENCE [LARGE SCALE GENOMIC DNA]</scope>
    <source>
        <strain evidence="1 2">F0254</strain>
    </source>
</reference>
<dbReference type="STRING" id="634994.GCWU000323_01351"/>
<dbReference type="HOGENOM" id="CLU_3218126_0_0_0"/>
<gene>
    <name evidence="1" type="ORF">GCWU000323_01351</name>
</gene>
<sequence length="44" mass="5402">MVETRIRQKISSINNRYKNDVEKINSKHHFLLKKLRKGIDFFKK</sequence>